<gene>
    <name evidence="1" type="ORF">Aspvir_003368</name>
</gene>
<protein>
    <submittedName>
        <fullName evidence="1">Uncharacterized protein</fullName>
    </submittedName>
</protein>
<dbReference type="RefSeq" id="XP_043130887.1">
    <property type="nucleotide sequence ID" value="XM_043274952.1"/>
</dbReference>
<proteinExistence type="predicted"/>
<evidence type="ECO:0000313" key="2">
    <source>
        <dbReference type="Proteomes" id="UP000710440"/>
    </source>
</evidence>
<comment type="caution">
    <text evidence="1">The sequence shown here is derived from an EMBL/GenBank/DDBJ whole genome shotgun (WGS) entry which is preliminary data.</text>
</comment>
<organism evidence="1 2">
    <name type="scientific">Aspergillus viridinutans</name>
    <dbReference type="NCBI Taxonomy" id="75553"/>
    <lineage>
        <taxon>Eukaryota</taxon>
        <taxon>Fungi</taxon>
        <taxon>Dikarya</taxon>
        <taxon>Ascomycota</taxon>
        <taxon>Pezizomycotina</taxon>
        <taxon>Eurotiomycetes</taxon>
        <taxon>Eurotiomycetidae</taxon>
        <taxon>Eurotiales</taxon>
        <taxon>Aspergillaceae</taxon>
        <taxon>Aspergillus</taxon>
        <taxon>Aspergillus subgen. Fumigati</taxon>
    </lineage>
</organism>
<dbReference type="GeneID" id="66931350"/>
<name>A0A9P3C9Y2_ASPVI</name>
<reference evidence="1 2" key="1">
    <citation type="submission" date="2021-02" db="EMBL/GenBank/DDBJ databases">
        <title>Pan-genome distribution and transcriptional activeness of fungal secondary metabolism genes in Aspergillus section Fumigati.</title>
        <authorList>
            <person name="Takahashi H."/>
            <person name="Umemura M."/>
            <person name="Ninomiya A."/>
            <person name="Kusuya Y."/>
            <person name="Urayama S."/>
            <person name="Shimizu M."/>
            <person name="Watanabe A."/>
            <person name="Kamei K."/>
            <person name="Yaguchi T."/>
            <person name="Hagiwara D."/>
        </authorList>
    </citation>
    <scope>NUCLEOTIDE SEQUENCE [LARGE SCALE GENOMIC DNA]</scope>
    <source>
        <strain evidence="1 2">IFM 47045</strain>
    </source>
</reference>
<dbReference type="Proteomes" id="UP000710440">
    <property type="component" value="Unassembled WGS sequence"/>
</dbReference>
<dbReference type="OrthoDB" id="3943103at2759"/>
<dbReference type="EMBL" id="BOPL01000014">
    <property type="protein sequence ID" value="GIK07701.1"/>
    <property type="molecule type" value="Genomic_DNA"/>
</dbReference>
<sequence>MRVITSSYLYYLRQAIDVSQTRWNGLQVALQGTFWPGIIPDDMEAHDFLNGIMTAVGIIAGILGGPAIVTLKESINGVARGVDTRVKDSDESLANLAKMEAAAADFYQGAINETVTLNNRLMFQGSYNGQSIVDVLAGGAWLDYHKIPVLNQDTSLPQISETQASDYFYKMLLCFSINYAWKQQNVYLISYPMTEDEFDNLSVISGDNDARLKHYYGGRGFFFQSLIMKSELLNAPYPNTQNPPGWKEIENYGFSTWDIIQSSADAFTRGGFDYQFDNDLESYLNTQDWNTLLSPPSQLPGVFTIPHCQVMPNDDVKNIHAFADWLDGPKTDLRRDKKSSFCLCQDIQDKNGKKFSDYVVSAQDIISAHCLDYDILGVKNQF</sequence>
<keyword evidence="2" id="KW-1185">Reference proteome</keyword>
<evidence type="ECO:0000313" key="1">
    <source>
        <dbReference type="EMBL" id="GIK07701.1"/>
    </source>
</evidence>
<accession>A0A9P3C9Y2</accession>
<dbReference type="AlphaFoldDB" id="A0A9P3C9Y2"/>